<sequence>MTVSVFFELSDRYGNPPVSGGGYRVGAPGDTTADLAADLRRRYGPRLVRMVDDQTGREISTTGEQQR</sequence>
<evidence type="ECO:0000313" key="2">
    <source>
        <dbReference type="EMBL" id="SMF96162.1"/>
    </source>
</evidence>
<organism evidence="2 3">
    <name type="scientific">Methylomagnum ishizawai</name>
    <dbReference type="NCBI Taxonomy" id="1760988"/>
    <lineage>
        <taxon>Bacteria</taxon>
        <taxon>Pseudomonadati</taxon>
        <taxon>Pseudomonadota</taxon>
        <taxon>Gammaproteobacteria</taxon>
        <taxon>Methylococcales</taxon>
        <taxon>Methylococcaceae</taxon>
        <taxon>Methylomagnum</taxon>
    </lineage>
</organism>
<name>A0A1Y6D6K1_9GAMM</name>
<keyword evidence="3" id="KW-1185">Reference proteome</keyword>
<protein>
    <submittedName>
        <fullName evidence="2">Uncharacterized protein</fullName>
    </submittedName>
</protein>
<dbReference type="Proteomes" id="UP000192923">
    <property type="component" value="Unassembled WGS sequence"/>
</dbReference>
<feature type="compositionally biased region" description="Polar residues" evidence="1">
    <location>
        <begin position="57"/>
        <end position="67"/>
    </location>
</feature>
<dbReference type="EMBL" id="FXAM01000001">
    <property type="protein sequence ID" value="SMF96162.1"/>
    <property type="molecule type" value="Genomic_DNA"/>
</dbReference>
<gene>
    <name evidence="2" type="ORF">SAMN02949497_3547</name>
</gene>
<accession>A0A1Y6D6K1</accession>
<evidence type="ECO:0000313" key="3">
    <source>
        <dbReference type="Proteomes" id="UP000192923"/>
    </source>
</evidence>
<evidence type="ECO:0000256" key="1">
    <source>
        <dbReference type="SAM" id="MobiDB-lite"/>
    </source>
</evidence>
<dbReference type="AlphaFoldDB" id="A0A1Y6D6K1"/>
<feature type="region of interest" description="Disordered" evidence="1">
    <location>
        <begin position="47"/>
        <end position="67"/>
    </location>
</feature>
<dbReference type="STRING" id="1760988.SAMN02949497_3547"/>
<reference evidence="2 3" key="1">
    <citation type="submission" date="2016-12" db="EMBL/GenBank/DDBJ databases">
        <authorList>
            <person name="Song W.-J."/>
            <person name="Kurnit D.M."/>
        </authorList>
    </citation>
    <scope>NUCLEOTIDE SEQUENCE [LARGE SCALE GENOMIC DNA]</scope>
    <source>
        <strain evidence="2 3">175</strain>
    </source>
</reference>
<proteinExistence type="predicted"/>
<dbReference type="RefSeq" id="WP_085214991.1">
    <property type="nucleotide sequence ID" value="NZ_FXAM01000001.1"/>
</dbReference>